<proteinExistence type="predicted"/>
<evidence type="ECO:0000313" key="3">
    <source>
        <dbReference type="Proteomes" id="UP001180020"/>
    </source>
</evidence>
<reference evidence="2" key="1">
    <citation type="journal article" date="2023" name="Nat. Commun.">
        <title>Diploid and tetraploid genomes of Acorus and the evolution of monocots.</title>
        <authorList>
            <person name="Ma L."/>
            <person name="Liu K.W."/>
            <person name="Li Z."/>
            <person name="Hsiao Y.Y."/>
            <person name="Qi Y."/>
            <person name="Fu T."/>
            <person name="Tang G.D."/>
            <person name="Zhang D."/>
            <person name="Sun W.H."/>
            <person name="Liu D.K."/>
            <person name="Li Y."/>
            <person name="Chen G.Z."/>
            <person name="Liu X.D."/>
            <person name="Liao X.Y."/>
            <person name="Jiang Y.T."/>
            <person name="Yu X."/>
            <person name="Hao Y."/>
            <person name="Huang J."/>
            <person name="Zhao X.W."/>
            <person name="Ke S."/>
            <person name="Chen Y.Y."/>
            <person name="Wu W.L."/>
            <person name="Hsu J.L."/>
            <person name="Lin Y.F."/>
            <person name="Huang M.D."/>
            <person name="Li C.Y."/>
            <person name="Huang L."/>
            <person name="Wang Z.W."/>
            <person name="Zhao X."/>
            <person name="Zhong W.Y."/>
            <person name="Peng D.H."/>
            <person name="Ahmad S."/>
            <person name="Lan S."/>
            <person name="Zhang J.S."/>
            <person name="Tsai W.C."/>
            <person name="Van de Peer Y."/>
            <person name="Liu Z.J."/>
        </authorList>
    </citation>
    <scope>NUCLEOTIDE SEQUENCE</scope>
    <source>
        <strain evidence="2">CP</strain>
    </source>
</reference>
<evidence type="ECO:0000313" key="2">
    <source>
        <dbReference type="EMBL" id="KAK1289823.1"/>
    </source>
</evidence>
<name>A0AAV9CNW9_ACOCL</name>
<keyword evidence="3" id="KW-1185">Reference proteome</keyword>
<dbReference type="Proteomes" id="UP001180020">
    <property type="component" value="Unassembled WGS sequence"/>
</dbReference>
<reference evidence="2" key="2">
    <citation type="submission" date="2023-06" db="EMBL/GenBank/DDBJ databases">
        <authorList>
            <person name="Ma L."/>
            <person name="Liu K.-W."/>
            <person name="Li Z."/>
            <person name="Hsiao Y.-Y."/>
            <person name="Qi Y."/>
            <person name="Fu T."/>
            <person name="Tang G."/>
            <person name="Zhang D."/>
            <person name="Sun W.-H."/>
            <person name="Liu D.-K."/>
            <person name="Li Y."/>
            <person name="Chen G.-Z."/>
            <person name="Liu X.-D."/>
            <person name="Liao X.-Y."/>
            <person name="Jiang Y.-T."/>
            <person name="Yu X."/>
            <person name="Hao Y."/>
            <person name="Huang J."/>
            <person name="Zhao X.-W."/>
            <person name="Ke S."/>
            <person name="Chen Y.-Y."/>
            <person name="Wu W.-L."/>
            <person name="Hsu J.-L."/>
            <person name="Lin Y.-F."/>
            <person name="Huang M.-D."/>
            <person name="Li C.-Y."/>
            <person name="Huang L."/>
            <person name="Wang Z.-W."/>
            <person name="Zhao X."/>
            <person name="Zhong W.-Y."/>
            <person name="Peng D.-H."/>
            <person name="Ahmad S."/>
            <person name="Lan S."/>
            <person name="Zhang J.-S."/>
            <person name="Tsai W.-C."/>
            <person name="Van De Peer Y."/>
            <person name="Liu Z.-J."/>
        </authorList>
    </citation>
    <scope>NUCLEOTIDE SEQUENCE</scope>
    <source>
        <strain evidence="2">CP</strain>
        <tissue evidence="2">Leaves</tissue>
    </source>
</reference>
<keyword evidence="1" id="KW-1133">Transmembrane helix</keyword>
<keyword evidence="1" id="KW-0472">Membrane</keyword>
<accession>A0AAV9CNW9</accession>
<gene>
    <name evidence="2" type="ORF">QJS10_CPB18g01040</name>
</gene>
<comment type="caution">
    <text evidence="2">The sequence shown here is derived from an EMBL/GenBank/DDBJ whole genome shotgun (WGS) entry which is preliminary data.</text>
</comment>
<dbReference type="EMBL" id="JAUJYO010000018">
    <property type="protein sequence ID" value="KAK1289823.1"/>
    <property type="molecule type" value="Genomic_DNA"/>
</dbReference>
<dbReference type="AlphaFoldDB" id="A0AAV9CNW9"/>
<evidence type="ECO:0000256" key="1">
    <source>
        <dbReference type="SAM" id="Phobius"/>
    </source>
</evidence>
<sequence>MESPAPRKNQNRPLKWLDLASTEPYYLLHLLSFFSYFAARPSSDRLLQLEIQAILLFLALTIVKLVKEETWEGFIGDTLFYAKGFLFVMALVIDYRLALCYVVGFLGVINNYLIIMDTVSVYGSELRVIHVLTQQPASDGLGQLPTYILFDNAVEVARYPEISFDARSSSPTITKSILCRYFELDRRLIEYISGK</sequence>
<organism evidence="2 3">
    <name type="scientific">Acorus calamus</name>
    <name type="common">Sweet flag</name>
    <dbReference type="NCBI Taxonomy" id="4465"/>
    <lineage>
        <taxon>Eukaryota</taxon>
        <taxon>Viridiplantae</taxon>
        <taxon>Streptophyta</taxon>
        <taxon>Embryophyta</taxon>
        <taxon>Tracheophyta</taxon>
        <taxon>Spermatophyta</taxon>
        <taxon>Magnoliopsida</taxon>
        <taxon>Liliopsida</taxon>
        <taxon>Acoraceae</taxon>
        <taxon>Acorus</taxon>
    </lineage>
</organism>
<protein>
    <submittedName>
        <fullName evidence="2">Uncharacterized protein</fullName>
    </submittedName>
</protein>
<feature type="transmembrane region" description="Helical" evidence="1">
    <location>
        <begin position="86"/>
        <end position="109"/>
    </location>
</feature>
<keyword evidence="1" id="KW-0812">Transmembrane</keyword>